<accession>S2KGF4</accession>
<dbReference type="EMBL" id="KE123908">
    <property type="protein sequence ID" value="EPB91475.1"/>
    <property type="molecule type" value="Genomic_DNA"/>
</dbReference>
<gene>
    <name evidence="2" type="ORF">HMPREF1544_01606</name>
</gene>
<evidence type="ECO:0000313" key="2">
    <source>
        <dbReference type="EMBL" id="EPB91475.1"/>
    </source>
</evidence>
<dbReference type="InterPro" id="IPR036397">
    <property type="entry name" value="RNaseH_sf"/>
</dbReference>
<dbReference type="OrthoDB" id="2290293at2759"/>
<dbReference type="VEuPathDB" id="FungiDB:HMPREF1544_01606"/>
<dbReference type="InterPro" id="IPR038717">
    <property type="entry name" value="Tc1-like_DDE_dom"/>
</dbReference>
<feature type="domain" description="Tc1-like transposase DDE" evidence="1">
    <location>
        <begin position="535"/>
        <end position="597"/>
    </location>
</feature>
<sequence>MDPKYPPGSDLISKLVLRNPDVVEMITTTLVGPNAASMYSPRPTEWAGGSKSDIVYVSNVSSTSFPPILVEVQHTITPEFIDRLINYSLSVKKCFKAKPTVIVFGTHATCTEISMDFQPTAFEFARGIPSKYWAEKCYILDKNTIAEATKVTPLPAMMALTYFLSSQKLSLLSSEFQDDPTIQKLYSIAKDQTSTRIPAEKSVAEALLEVCEQTNKQFKKISNTLEPMPDTLLKKRLRAYTSDGLLYTETCKRMYIRESDSLAEPMPPPPELSELARSLVNESSSSIDILRAEADLPKTDMEYVQQFKESEQKMDWKKCFEGGKQEVKKERGSYITKNEAKVVNLINLLQEFEDMSISEASRKVGLFKSTAARKLKQWNQMTSEIAEKGFPDSIAIKEGKGRPAILKDEHTRYTDHMKKKCRLTYKRIIPRYYGRNTDETVAKRRDAVAYWVSQNIDFINECVFLDEAGFNRSMHRSCGWPEAGTPCKIDVQTKGANVSILGAICKSCLITLSRKEVVLTARSGKRTRTGEESQASKRKGTTSSDFLEYIEQILTTLDAAKMSYKYLVLDNASIHKAALIEDWVGQRGYKLLFLPPYFSFFKSDRRVLVQAEDCCK</sequence>
<dbReference type="GO" id="GO:0003676">
    <property type="term" value="F:nucleic acid binding"/>
    <property type="evidence" value="ECO:0007669"/>
    <property type="project" value="InterPro"/>
</dbReference>
<dbReference type="Pfam" id="PF13358">
    <property type="entry name" value="DDE_3"/>
    <property type="match status" value="1"/>
</dbReference>
<evidence type="ECO:0000313" key="3">
    <source>
        <dbReference type="Proteomes" id="UP000014254"/>
    </source>
</evidence>
<dbReference type="InParanoid" id="S2KGF4"/>
<organism evidence="2 3">
    <name type="scientific">Mucor circinelloides f. circinelloides (strain 1006PhL)</name>
    <name type="common">Mucormycosis agent</name>
    <name type="synonym">Calyptromyces circinelloides</name>
    <dbReference type="NCBI Taxonomy" id="1220926"/>
    <lineage>
        <taxon>Eukaryota</taxon>
        <taxon>Fungi</taxon>
        <taxon>Fungi incertae sedis</taxon>
        <taxon>Mucoromycota</taxon>
        <taxon>Mucoromycotina</taxon>
        <taxon>Mucoromycetes</taxon>
        <taxon>Mucorales</taxon>
        <taxon>Mucorineae</taxon>
        <taxon>Mucoraceae</taxon>
        <taxon>Mucor</taxon>
    </lineage>
</organism>
<proteinExistence type="predicted"/>
<keyword evidence="3" id="KW-1185">Reference proteome</keyword>
<dbReference type="eggNOG" id="ENOG502RAJB">
    <property type="taxonomic scope" value="Eukaryota"/>
</dbReference>
<dbReference type="Proteomes" id="UP000014254">
    <property type="component" value="Unassembled WGS sequence"/>
</dbReference>
<reference evidence="3" key="1">
    <citation type="submission" date="2013-05" db="EMBL/GenBank/DDBJ databases">
        <title>The Genome sequence of Mucor circinelloides f. circinelloides 1006PhL.</title>
        <authorList>
            <consortium name="The Broad Institute Genomics Platform"/>
            <person name="Cuomo C."/>
            <person name="Earl A."/>
            <person name="Findley K."/>
            <person name="Lee S.C."/>
            <person name="Walker B."/>
            <person name="Young S."/>
            <person name="Zeng Q."/>
            <person name="Gargeya S."/>
            <person name="Fitzgerald M."/>
            <person name="Haas B."/>
            <person name="Abouelleil A."/>
            <person name="Allen A.W."/>
            <person name="Alvarado L."/>
            <person name="Arachchi H.M."/>
            <person name="Berlin A.M."/>
            <person name="Chapman S.B."/>
            <person name="Gainer-Dewar J."/>
            <person name="Goldberg J."/>
            <person name="Griggs A."/>
            <person name="Gujja S."/>
            <person name="Hansen M."/>
            <person name="Howarth C."/>
            <person name="Imamovic A."/>
            <person name="Ireland A."/>
            <person name="Larimer J."/>
            <person name="McCowan C."/>
            <person name="Murphy C."/>
            <person name="Pearson M."/>
            <person name="Poon T.W."/>
            <person name="Priest M."/>
            <person name="Roberts A."/>
            <person name="Saif S."/>
            <person name="Shea T."/>
            <person name="Sisk P."/>
            <person name="Sykes S."/>
            <person name="Wortman J."/>
            <person name="Nusbaum C."/>
            <person name="Birren B."/>
        </authorList>
    </citation>
    <scope>NUCLEOTIDE SEQUENCE [LARGE SCALE GENOMIC DNA]</scope>
    <source>
        <strain evidence="3">1006PhL</strain>
    </source>
</reference>
<evidence type="ECO:0000259" key="1">
    <source>
        <dbReference type="Pfam" id="PF13358"/>
    </source>
</evidence>
<dbReference type="Gene3D" id="3.30.420.10">
    <property type="entry name" value="Ribonuclease H-like superfamily/Ribonuclease H"/>
    <property type="match status" value="1"/>
</dbReference>
<protein>
    <recommendedName>
        <fullName evidence="1">Tc1-like transposase DDE domain-containing protein</fullName>
    </recommendedName>
</protein>
<name>S2KGF4_MUCC1</name>
<dbReference type="AlphaFoldDB" id="S2KGF4"/>